<dbReference type="AlphaFoldDB" id="A0A8X6MMH6"/>
<reference evidence="1" key="1">
    <citation type="submission" date="2020-08" db="EMBL/GenBank/DDBJ databases">
        <title>Multicomponent nature underlies the extraordinary mechanical properties of spider dragline silk.</title>
        <authorList>
            <person name="Kono N."/>
            <person name="Nakamura H."/>
            <person name="Mori M."/>
            <person name="Yoshida Y."/>
            <person name="Ohtoshi R."/>
            <person name="Malay A.D."/>
            <person name="Moran D.A.P."/>
            <person name="Tomita M."/>
            <person name="Numata K."/>
            <person name="Arakawa K."/>
        </authorList>
    </citation>
    <scope>NUCLEOTIDE SEQUENCE</scope>
</reference>
<evidence type="ECO:0000313" key="2">
    <source>
        <dbReference type="Proteomes" id="UP000887013"/>
    </source>
</evidence>
<sequence>MSASCFNNRNWVFFSDYHVSHYPINEGIHLFTSESDSQLFSSYDLFSRYYRASRNRHMKVCHPELVEASKPHLLPQSASVVDSVIKKKDFQVM</sequence>
<gene>
    <name evidence="1" type="ORF">NPIL_698331</name>
</gene>
<dbReference type="EMBL" id="BMAW01000036">
    <property type="protein sequence ID" value="GFS67088.1"/>
    <property type="molecule type" value="Genomic_DNA"/>
</dbReference>
<accession>A0A8X6MMH6</accession>
<dbReference type="OrthoDB" id="10590084at2759"/>
<organism evidence="1 2">
    <name type="scientific">Nephila pilipes</name>
    <name type="common">Giant wood spider</name>
    <name type="synonym">Nephila maculata</name>
    <dbReference type="NCBI Taxonomy" id="299642"/>
    <lineage>
        <taxon>Eukaryota</taxon>
        <taxon>Metazoa</taxon>
        <taxon>Ecdysozoa</taxon>
        <taxon>Arthropoda</taxon>
        <taxon>Chelicerata</taxon>
        <taxon>Arachnida</taxon>
        <taxon>Araneae</taxon>
        <taxon>Araneomorphae</taxon>
        <taxon>Entelegynae</taxon>
        <taxon>Araneoidea</taxon>
        <taxon>Nephilidae</taxon>
        <taxon>Nephila</taxon>
    </lineage>
</organism>
<evidence type="ECO:0000313" key="1">
    <source>
        <dbReference type="EMBL" id="GFS67088.1"/>
    </source>
</evidence>
<name>A0A8X6MMH6_NEPPI</name>
<keyword evidence="2" id="KW-1185">Reference proteome</keyword>
<protein>
    <submittedName>
        <fullName evidence="1">Uncharacterized protein</fullName>
    </submittedName>
</protein>
<proteinExistence type="predicted"/>
<dbReference type="Proteomes" id="UP000887013">
    <property type="component" value="Unassembled WGS sequence"/>
</dbReference>
<comment type="caution">
    <text evidence="1">The sequence shown here is derived from an EMBL/GenBank/DDBJ whole genome shotgun (WGS) entry which is preliminary data.</text>
</comment>